<accession>A0A916Q801</accession>
<dbReference type="FunFam" id="3.30.70.270:FF:000001">
    <property type="entry name" value="Diguanylate cyclase domain protein"/>
    <property type="match status" value="1"/>
</dbReference>
<feature type="domain" description="GGDEF" evidence="1">
    <location>
        <begin position="332"/>
        <end position="459"/>
    </location>
</feature>
<dbReference type="NCBIfam" id="TIGR00254">
    <property type="entry name" value="GGDEF"/>
    <property type="match status" value="1"/>
</dbReference>
<dbReference type="PANTHER" id="PTHR45138">
    <property type="entry name" value="REGULATORY COMPONENTS OF SENSORY TRANSDUCTION SYSTEM"/>
    <property type="match status" value="1"/>
</dbReference>
<gene>
    <name evidence="2" type="ORF">ANBU17_00200</name>
</gene>
<dbReference type="InterPro" id="IPR000160">
    <property type="entry name" value="GGDEF_dom"/>
</dbReference>
<dbReference type="GO" id="GO:0052621">
    <property type="term" value="F:diguanylate cyclase activity"/>
    <property type="evidence" value="ECO:0007669"/>
    <property type="project" value="TreeGrafter"/>
</dbReference>
<dbReference type="SMART" id="SM00267">
    <property type="entry name" value="GGDEF"/>
    <property type="match status" value="1"/>
</dbReference>
<dbReference type="InterPro" id="IPR050469">
    <property type="entry name" value="Diguanylate_Cyclase"/>
</dbReference>
<dbReference type="PROSITE" id="PS50887">
    <property type="entry name" value="GGDEF"/>
    <property type="match status" value="1"/>
</dbReference>
<protein>
    <recommendedName>
        <fullName evidence="1">GGDEF domain-containing protein</fullName>
    </recommendedName>
</protein>
<dbReference type="Proteomes" id="UP000613208">
    <property type="component" value="Unassembled WGS sequence"/>
</dbReference>
<dbReference type="CDD" id="cd01949">
    <property type="entry name" value="GGDEF"/>
    <property type="match status" value="1"/>
</dbReference>
<dbReference type="SUPFAM" id="SSF55073">
    <property type="entry name" value="Nucleotide cyclase"/>
    <property type="match status" value="1"/>
</dbReference>
<organism evidence="2 3">
    <name type="scientific">Anaerostipes butyraticus</name>
    <dbReference type="NCBI Taxonomy" id="645466"/>
    <lineage>
        <taxon>Bacteria</taxon>
        <taxon>Bacillati</taxon>
        <taxon>Bacillota</taxon>
        <taxon>Clostridia</taxon>
        <taxon>Lachnospirales</taxon>
        <taxon>Lachnospiraceae</taxon>
        <taxon>Anaerostipes</taxon>
    </lineage>
</organism>
<dbReference type="InterPro" id="IPR043128">
    <property type="entry name" value="Rev_trsase/Diguanyl_cyclase"/>
</dbReference>
<evidence type="ECO:0000313" key="3">
    <source>
        <dbReference type="Proteomes" id="UP000613208"/>
    </source>
</evidence>
<proteinExistence type="predicted"/>
<reference evidence="2" key="1">
    <citation type="submission" date="2020-06" db="EMBL/GenBank/DDBJ databases">
        <title>Characterization of fructooligosaccharide metabolism and fructooligosaccharide-degrading enzymes in human commensal butyrate producers.</title>
        <authorList>
            <person name="Tanno H."/>
            <person name="Fujii T."/>
            <person name="Hirano K."/>
            <person name="Maeno S."/>
            <person name="Tonozuka T."/>
            <person name="Sakamoto M."/>
            <person name="Ohkuma M."/>
            <person name="Tochio T."/>
            <person name="Endo A."/>
        </authorList>
    </citation>
    <scope>NUCLEOTIDE SEQUENCE</scope>
    <source>
        <strain evidence="2">JCM 17466</strain>
    </source>
</reference>
<comment type="caution">
    <text evidence="2">The sequence shown here is derived from an EMBL/GenBank/DDBJ whole genome shotgun (WGS) entry which is preliminary data.</text>
</comment>
<dbReference type="EMBL" id="BLYI01000002">
    <property type="protein sequence ID" value="GFO83673.1"/>
    <property type="molecule type" value="Genomic_DNA"/>
</dbReference>
<name>A0A916Q801_9FIRM</name>
<evidence type="ECO:0000259" key="1">
    <source>
        <dbReference type="PROSITE" id="PS50887"/>
    </source>
</evidence>
<dbReference type="AlphaFoldDB" id="A0A916Q801"/>
<dbReference type="Pfam" id="PF00990">
    <property type="entry name" value="GGDEF"/>
    <property type="match status" value="1"/>
</dbReference>
<dbReference type="Gene3D" id="3.30.70.270">
    <property type="match status" value="1"/>
</dbReference>
<dbReference type="PANTHER" id="PTHR45138:SF9">
    <property type="entry name" value="DIGUANYLATE CYCLASE DGCM-RELATED"/>
    <property type="match status" value="1"/>
</dbReference>
<dbReference type="InterPro" id="IPR029787">
    <property type="entry name" value="Nucleotide_cyclase"/>
</dbReference>
<sequence>MPVEGERVRNVSAKHEIRPKRSTGSWNMPETIRPGLWKIEIDQTTGRHVLEAEEEMFSLLGIPVDMGGEERWLYWLERVAEKDRDYVNWVIQIMIAVQKPMEAEFGWNHPRRGEIRLCWTGIFTAREGNTVVLEGYGRIMEDIIRISSKDTEDTMVVEKKYLIKSDFYQTLLSEMTGYMEVDLDSGIIHNSGGIWKRYAQEGQEKHLNFQSLGKKYIKEVVIEQDFNLYTKSMDLKKIKKMYREGKNTITCQFRRLVGDSIYHWMELVIHVFEEGESGKIYGLFYIKDIDETKRKYLEQERAAATDPLTNVMNRRNFEMLVREAIQRRKRTEKCALLVFDIDNFKKINDARGHQAGDQVLKEFSKILTEAFRKSDAIGRFGGDEFVVFVKGMPEKAIDQRLGFIKEKIKEIKAASITCSIGICSLTAEKLGYDQCLERADQALYESKKKGKDTFCYWHQIS</sequence>
<keyword evidence="3" id="KW-1185">Reference proteome</keyword>
<evidence type="ECO:0000313" key="2">
    <source>
        <dbReference type="EMBL" id="GFO83673.1"/>
    </source>
</evidence>